<keyword evidence="2" id="KW-1185">Reference proteome</keyword>
<reference evidence="1 2" key="1">
    <citation type="submission" date="2018-03" db="EMBL/GenBank/DDBJ databases">
        <title>Genomic Encyclopedia of Archaeal and Bacterial Type Strains, Phase II (KMG-II): from individual species to whole genera.</title>
        <authorList>
            <person name="Goeker M."/>
        </authorList>
    </citation>
    <scope>NUCLEOTIDE SEQUENCE [LARGE SCALE GENOMIC DNA]</scope>
    <source>
        <strain evidence="1 2">DSM 29328</strain>
    </source>
</reference>
<dbReference type="Proteomes" id="UP000239480">
    <property type="component" value="Unassembled WGS sequence"/>
</dbReference>
<dbReference type="RefSeq" id="WP_106206252.1">
    <property type="nucleotide sequence ID" value="NZ_PVTD01000008.1"/>
</dbReference>
<name>A0A2T0RKW2_9RHOB</name>
<evidence type="ECO:0000313" key="1">
    <source>
        <dbReference type="EMBL" id="PRY21760.1"/>
    </source>
</evidence>
<dbReference type="EMBL" id="PVTD01000008">
    <property type="protein sequence ID" value="PRY21760.1"/>
    <property type="molecule type" value="Genomic_DNA"/>
</dbReference>
<protein>
    <submittedName>
        <fullName evidence="1">Uncharacterized protein</fullName>
    </submittedName>
</protein>
<proteinExistence type="predicted"/>
<organism evidence="1 2">
    <name type="scientific">Aliiruegeria haliotis</name>
    <dbReference type="NCBI Taxonomy" id="1280846"/>
    <lineage>
        <taxon>Bacteria</taxon>
        <taxon>Pseudomonadati</taxon>
        <taxon>Pseudomonadota</taxon>
        <taxon>Alphaproteobacteria</taxon>
        <taxon>Rhodobacterales</taxon>
        <taxon>Roseobacteraceae</taxon>
        <taxon>Aliiruegeria</taxon>
    </lineage>
</organism>
<evidence type="ECO:0000313" key="2">
    <source>
        <dbReference type="Proteomes" id="UP000239480"/>
    </source>
</evidence>
<dbReference type="AlphaFoldDB" id="A0A2T0RKW2"/>
<gene>
    <name evidence="1" type="ORF">CLV78_10829</name>
</gene>
<accession>A0A2T0RKW2</accession>
<sequence length="131" mass="14143">MLNLVALGIIAFSIVLAAYGLVREHAGNPLVFRFPFARRPSKPVDVARPGVLIALAGADPATLDGFDPRSEALIVQLPAEEVNDVESGYFETRPGCDGVGQDILFQNRVLVHLPDVPPTRKVELYIEAIPA</sequence>
<comment type="caution">
    <text evidence="1">The sequence shown here is derived from an EMBL/GenBank/DDBJ whole genome shotgun (WGS) entry which is preliminary data.</text>
</comment>
<dbReference type="OrthoDB" id="7874860at2"/>